<protein>
    <submittedName>
        <fullName evidence="1">Uncharacterized protein</fullName>
    </submittedName>
</protein>
<sequence>MTTELDDELDNLIYEYDLPGIIRFYETNPNVLPDQEVLCTCVTDFKGLAILKYFFDKFNILIPRDTDAWADLNGYPEIGRWLRQAHTEKSFQLDSENYNKNIIG</sequence>
<dbReference type="EMBL" id="MN740696">
    <property type="protein sequence ID" value="QHU08350.1"/>
    <property type="molecule type" value="Genomic_DNA"/>
</dbReference>
<accession>A0A6C0JUH0</accession>
<reference evidence="1" key="1">
    <citation type="journal article" date="2020" name="Nature">
        <title>Giant virus diversity and host interactions through global metagenomics.</title>
        <authorList>
            <person name="Schulz F."/>
            <person name="Roux S."/>
            <person name="Paez-Espino D."/>
            <person name="Jungbluth S."/>
            <person name="Walsh D.A."/>
            <person name="Denef V.J."/>
            <person name="McMahon K.D."/>
            <person name="Konstantinidis K.T."/>
            <person name="Eloe-Fadrosh E.A."/>
            <person name="Kyrpides N.C."/>
            <person name="Woyke T."/>
        </authorList>
    </citation>
    <scope>NUCLEOTIDE SEQUENCE</scope>
    <source>
        <strain evidence="1">GVMAG-S-1062768-28</strain>
    </source>
</reference>
<name>A0A6C0JUH0_9ZZZZ</name>
<organism evidence="1">
    <name type="scientific">viral metagenome</name>
    <dbReference type="NCBI Taxonomy" id="1070528"/>
    <lineage>
        <taxon>unclassified sequences</taxon>
        <taxon>metagenomes</taxon>
        <taxon>organismal metagenomes</taxon>
    </lineage>
</organism>
<evidence type="ECO:0000313" key="1">
    <source>
        <dbReference type="EMBL" id="QHU08350.1"/>
    </source>
</evidence>
<proteinExistence type="predicted"/>
<dbReference type="AlphaFoldDB" id="A0A6C0JUH0"/>